<dbReference type="SUPFAM" id="SSF55785">
    <property type="entry name" value="PYP-like sensor domain (PAS domain)"/>
    <property type="match status" value="2"/>
</dbReference>
<dbReference type="SMART" id="SM00448">
    <property type="entry name" value="REC"/>
    <property type="match status" value="1"/>
</dbReference>
<dbReference type="InterPro" id="IPR013767">
    <property type="entry name" value="PAS_fold"/>
</dbReference>
<dbReference type="Gene3D" id="1.10.287.130">
    <property type="match status" value="1"/>
</dbReference>
<dbReference type="CDD" id="cd16922">
    <property type="entry name" value="HATPase_EvgS-ArcB-TorS-like"/>
    <property type="match status" value="1"/>
</dbReference>
<dbReference type="Proteomes" id="UP001165384">
    <property type="component" value="Unassembled WGS sequence"/>
</dbReference>
<accession>A0ABS9JZR6</accession>
<feature type="domain" description="PAS" evidence="13">
    <location>
        <begin position="511"/>
        <end position="561"/>
    </location>
</feature>
<reference evidence="16" key="1">
    <citation type="submission" date="2022-01" db="EMBL/GenBank/DDBJ databases">
        <authorList>
            <person name="Jo J.-H."/>
            <person name="Im W.-T."/>
        </authorList>
    </citation>
    <scope>NUCLEOTIDE SEQUENCE</scope>
    <source>
        <strain evidence="16">XY25</strain>
    </source>
</reference>
<dbReference type="EMBL" id="JAKLTN010000001">
    <property type="protein sequence ID" value="MCG2576402.1"/>
    <property type="molecule type" value="Genomic_DNA"/>
</dbReference>
<dbReference type="InterPro" id="IPR035965">
    <property type="entry name" value="PAS-like_dom_sf"/>
</dbReference>
<feature type="domain" description="CHASE" evidence="15">
    <location>
        <begin position="87"/>
        <end position="276"/>
    </location>
</feature>
<dbReference type="NCBIfam" id="TIGR00229">
    <property type="entry name" value="sensory_box"/>
    <property type="match status" value="2"/>
</dbReference>
<evidence type="ECO:0000256" key="5">
    <source>
        <dbReference type="ARBA" id="ARBA00022692"/>
    </source>
</evidence>
<name>A0ABS9JZR6_9RHOO</name>
<dbReference type="EC" id="2.7.13.3" evidence="3"/>
<evidence type="ECO:0000256" key="10">
    <source>
        <dbReference type="SAM" id="Phobius"/>
    </source>
</evidence>
<organism evidence="16 17">
    <name type="scientific">Dechloromonas hankyongensis</name>
    <dbReference type="NCBI Taxonomy" id="2908002"/>
    <lineage>
        <taxon>Bacteria</taxon>
        <taxon>Pseudomonadati</taxon>
        <taxon>Pseudomonadota</taxon>
        <taxon>Betaproteobacteria</taxon>
        <taxon>Rhodocyclales</taxon>
        <taxon>Azonexaceae</taxon>
        <taxon>Dechloromonas</taxon>
    </lineage>
</organism>
<dbReference type="Pfam" id="PF00512">
    <property type="entry name" value="HisKA"/>
    <property type="match status" value="1"/>
</dbReference>
<dbReference type="SUPFAM" id="SSF52172">
    <property type="entry name" value="CheY-like"/>
    <property type="match status" value="1"/>
</dbReference>
<keyword evidence="6 10" id="KW-1133">Transmembrane helix</keyword>
<evidence type="ECO:0000256" key="7">
    <source>
        <dbReference type="ARBA" id="ARBA00023012"/>
    </source>
</evidence>
<dbReference type="InterPro" id="IPR042240">
    <property type="entry name" value="CHASE_sf"/>
</dbReference>
<dbReference type="SMART" id="SM01079">
    <property type="entry name" value="CHASE"/>
    <property type="match status" value="1"/>
</dbReference>
<dbReference type="PROSITE" id="PS50110">
    <property type="entry name" value="RESPONSE_REGULATORY"/>
    <property type="match status" value="1"/>
</dbReference>
<dbReference type="InterPro" id="IPR000014">
    <property type="entry name" value="PAS"/>
</dbReference>
<dbReference type="SMART" id="SM00388">
    <property type="entry name" value="HisKA"/>
    <property type="match status" value="1"/>
</dbReference>
<dbReference type="PROSITE" id="PS50109">
    <property type="entry name" value="HIS_KIN"/>
    <property type="match status" value="1"/>
</dbReference>
<evidence type="ECO:0000256" key="8">
    <source>
        <dbReference type="ARBA" id="ARBA00023136"/>
    </source>
</evidence>
<proteinExistence type="predicted"/>
<keyword evidence="5 10" id="KW-0812">Transmembrane</keyword>
<dbReference type="InterPro" id="IPR036097">
    <property type="entry name" value="HisK_dim/P_sf"/>
</dbReference>
<dbReference type="Pfam" id="PF08448">
    <property type="entry name" value="PAS_4"/>
    <property type="match status" value="1"/>
</dbReference>
<dbReference type="InterPro" id="IPR005467">
    <property type="entry name" value="His_kinase_dom"/>
</dbReference>
<dbReference type="PANTHER" id="PTHR45339">
    <property type="entry name" value="HYBRID SIGNAL TRANSDUCTION HISTIDINE KINASE J"/>
    <property type="match status" value="1"/>
</dbReference>
<dbReference type="SUPFAM" id="SSF55874">
    <property type="entry name" value="ATPase domain of HSP90 chaperone/DNA topoisomerase II/histidine kinase"/>
    <property type="match status" value="1"/>
</dbReference>
<dbReference type="Gene3D" id="3.30.450.20">
    <property type="entry name" value="PAS domain"/>
    <property type="match status" value="2"/>
</dbReference>
<dbReference type="PROSITE" id="PS50839">
    <property type="entry name" value="CHASE"/>
    <property type="match status" value="1"/>
</dbReference>
<dbReference type="SUPFAM" id="SSF47384">
    <property type="entry name" value="Homodimeric domain of signal transducing histidine kinase"/>
    <property type="match status" value="1"/>
</dbReference>
<dbReference type="SMART" id="SM00091">
    <property type="entry name" value="PAS"/>
    <property type="match status" value="2"/>
</dbReference>
<dbReference type="Pfam" id="PF03924">
    <property type="entry name" value="CHASE"/>
    <property type="match status" value="1"/>
</dbReference>
<dbReference type="SMART" id="SM00086">
    <property type="entry name" value="PAC"/>
    <property type="match status" value="2"/>
</dbReference>
<gene>
    <name evidence="16" type="ORF">LZ012_05275</name>
</gene>
<evidence type="ECO:0000256" key="4">
    <source>
        <dbReference type="ARBA" id="ARBA00022553"/>
    </source>
</evidence>
<evidence type="ECO:0000256" key="2">
    <source>
        <dbReference type="ARBA" id="ARBA00004370"/>
    </source>
</evidence>
<dbReference type="InterPro" id="IPR003661">
    <property type="entry name" value="HisK_dim/P_dom"/>
</dbReference>
<comment type="catalytic activity">
    <reaction evidence="1">
        <text>ATP + protein L-histidine = ADP + protein N-phospho-L-histidine.</text>
        <dbReference type="EC" id="2.7.13.3"/>
    </reaction>
</comment>
<feature type="domain" description="PAC" evidence="14">
    <location>
        <begin position="563"/>
        <end position="615"/>
    </location>
</feature>
<feature type="modified residue" description="4-aspartylphosphate" evidence="9">
    <location>
        <position position="950"/>
    </location>
</feature>
<dbReference type="PROSITE" id="PS50112">
    <property type="entry name" value="PAS"/>
    <property type="match status" value="2"/>
</dbReference>
<evidence type="ECO:0000256" key="3">
    <source>
        <dbReference type="ARBA" id="ARBA00012438"/>
    </source>
</evidence>
<keyword evidence="17" id="KW-1185">Reference proteome</keyword>
<dbReference type="InterPro" id="IPR000700">
    <property type="entry name" value="PAS-assoc_C"/>
</dbReference>
<dbReference type="CDD" id="cd00130">
    <property type="entry name" value="PAS"/>
    <property type="match status" value="2"/>
</dbReference>
<keyword evidence="7" id="KW-0902">Two-component regulatory system</keyword>
<feature type="domain" description="PAC" evidence="14">
    <location>
        <begin position="437"/>
        <end position="489"/>
    </location>
</feature>
<dbReference type="PROSITE" id="PS50113">
    <property type="entry name" value="PAC"/>
    <property type="match status" value="2"/>
</dbReference>
<feature type="domain" description="Histidine kinase" evidence="11">
    <location>
        <begin position="651"/>
        <end position="873"/>
    </location>
</feature>
<keyword evidence="8 10" id="KW-0472">Membrane</keyword>
<evidence type="ECO:0000256" key="1">
    <source>
        <dbReference type="ARBA" id="ARBA00000085"/>
    </source>
</evidence>
<dbReference type="InterPro" id="IPR001610">
    <property type="entry name" value="PAC"/>
</dbReference>
<comment type="caution">
    <text evidence="16">The sequence shown here is derived from an EMBL/GenBank/DDBJ whole genome shotgun (WGS) entry which is preliminary data.</text>
</comment>
<dbReference type="PANTHER" id="PTHR45339:SF1">
    <property type="entry name" value="HYBRID SIGNAL TRANSDUCTION HISTIDINE KINASE J"/>
    <property type="match status" value="1"/>
</dbReference>
<dbReference type="Gene3D" id="3.30.450.350">
    <property type="entry name" value="CHASE domain"/>
    <property type="match status" value="1"/>
</dbReference>
<dbReference type="InterPro" id="IPR011006">
    <property type="entry name" value="CheY-like_superfamily"/>
</dbReference>
<feature type="transmembrane region" description="Helical" evidence="10">
    <location>
        <begin position="26"/>
        <end position="45"/>
    </location>
</feature>
<evidence type="ECO:0000313" key="17">
    <source>
        <dbReference type="Proteomes" id="UP001165384"/>
    </source>
</evidence>
<feature type="domain" description="PAS" evidence="13">
    <location>
        <begin position="359"/>
        <end position="405"/>
    </location>
</feature>
<evidence type="ECO:0000259" key="13">
    <source>
        <dbReference type="PROSITE" id="PS50112"/>
    </source>
</evidence>
<evidence type="ECO:0000313" key="16">
    <source>
        <dbReference type="EMBL" id="MCG2576402.1"/>
    </source>
</evidence>
<dbReference type="PRINTS" id="PR00344">
    <property type="entry name" value="BCTRLSENSOR"/>
</dbReference>
<sequence length="1023" mass="113194">MGISAISGEPQASRGPGRSFLQKNGAWLLCVAILLATAVLCAIVYQNTAQQAQQRFLYRADQERSRILSRMDAHAQVLRGAAAFVEASDEVSRAEWQNYVSNLHLERTLPGIQATGFIRMVGAGDKAAHEKAMRAQGLAGYTIYPEGQRDQYASVTYLEPPTGRNSTAFGYDGYAEPIRRLAIERARDSGETSLTAKITLVQETEHDVQPGFLIYVPIYRSGMPRDNFTQRRAALLGFAFSAFRTHDLLRSVITADNKDVELRLYDGAATPENLIFDSHPGHEKHGGRYQAELPIDFGGHQWIARFSSRPELETVTATGLPDSIATSGVLMALIAYLWQIRNQRFGLRLSAYADRLADNEERLRTLINTMPDMVCLKDSENRLIEANSVFLRELGLSGVNYRGKNGPELAAAAGLDYARLADIENSDNDVWEQGERLHDELIVRHPDDSERVFEIAKVPLFAPDGRRQALVMVGRDITERVATEKALRAAEHKFRGLVEQSLAGVYIIQHGLFRYVNPQFARIFGYAAPEDIIDQVAVFELVALTDRERVADNIRRRAEGLVESMHYGFTGLRRDGRPIEVEVFGTGVDYEDKPAVIGIILDISERKRAEAELKRHREHLEEEVAARTADLLLAKEAAEAANRAKTTFLANMSHELRTPMNAIIGMTYLLTQRSNDPWQRDKLIKVDRAADHLLRLLNNILDLSKIEADRLTLEHVPLRIDDVVANVESLIGERIQAKGLTLRKDISPQLSQMRLLGDPLRLRQILLNLVDNALKFTDHGSISLRAGVIAETPTAITLSIAIQDTGRGIPPEAQQRIFSPFEQADGSTTREHGGTGLGLAIVRQLTQMMQGDIQISGTPGTGSTFTLTVRLDKLAADQQDAYSAPDVAWTAPTFPLGNKRLLVAEDDPINREVALDLLSDYPELKVDVAENGAQALELAGAGPYDLILMDMQMPVLDGLSATRAIRLLPGHARTPIVAMTANAFADDRARCIEAGMSDFIAKPVAPRLLFTKLAHWLSAAPQA</sequence>
<protein>
    <recommendedName>
        <fullName evidence="3">histidine kinase</fullName>
        <ecNumber evidence="3">2.7.13.3</ecNumber>
    </recommendedName>
</protein>
<evidence type="ECO:0000256" key="6">
    <source>
        <dbReference type="ARBA" id="ARBA00022989"/>
    </source>
</evidence>
<dbReference type="CDD" id="cd00082">
    <property type="entry name" value="HisKA"/>
    <property type="match status" value="1"/>
</dbReference>
<keyword evidence="4 9" id="KW-0597">Phosphoprotein</keyword>
<dbReference type="Pfam" id="PF00072">
    <property type="entry name" value="Response_reg"/>
    <property type="match status" value="1"/>
</dbReference>
<evidence type="ECO:0000259" key="11">
    <source>
        <dbReference type="PROSITE" id="PS50109"/>
    </source>
</evidence>
<evidence type="ECO:0000256" key="9">
    <source>
        <dbReference type="PROSITE-ProRule" id="PRU00169"/>
    </source>
</evidence>
<comment type="subcellular location">
    <subcellularLocation>
        <location evidence="2">Membrane</location>
    </subcellularLocation>
</comment>
<dbReference type="CDD" id="cd17546">
    <property type="entry name" value="REC_hyHK_CKI1_RcsC-like"/>
    <property type="match status" value="1"/>
</dbReference>
<dbReference type="SMART" id="SM00387">
    <property type="entry name" value="HATPase_c"/>
    <property type="match status" value="1"/>
</dbReference>
<dbReference type="InterPro" id="IPR036890">
    <property type="entry name" value="HATPase_C_sf"/>
</dbReference>
<dbReference type="InterPro" id="IPR003594">
    <property type="entry name" value="HATPase_dom"/>
</dbReference>
<dbReference type="Gene3D" id="3.40.50.2300">
    <property type="match status" value="1"/>
</dbReference>
<dbReference type="InterPro" id="IPR001789">
    <property type="entry name" value="Sig_transdc_resp-reg_receiver"/>
</dbReference>
<dbReference type="Pfam" id="PF00989">
    <property type="entry name" value="PAS"/>
    <property type="match status" value="1"/>
</dbReference>
<evidence type="ECO:0000259" key="14">
    <source>
        <dbReference type="PROSITE" id="PS50113"/>
    </source>
</evidence>
<dbReference type="InterPro" id="IPR004358">
    <property type="entry name" value="Sig_transdc_His_kin-like_C"/>
</dbReference>
<dbReference type="Gene3D" id="3.30.565.10">
    <property type="entry name" value="Histidine kinase-like ATPase, C-terminal domain"/>
    <property type="match status" value="1"/>
</dbReference>
<dbReference type="Pfam" id="PF02518">
    <property type="entry name" value="HATPase_c"/>
    <property type="match status" value="1"/>
</dbReference>
<dbReference type="RefSeq" id="WP_275708287.1">
    <property type="nucleotide sequence ID" value="NZ_JAKLTN010000001.1"/>
</dbReference>
<feature type="domain" description="Response regulatory" evidence="12">
    <location>
        <begin position="900"/>
        <end position="1017"/>
    </location>
</feature>
<dbReference type="InterPro" id="IPR013656">
    <property type="entry name" value="PAS_4"/>
</dbReference>
<dbReference type="InterPro" id="IPR006189">
    <property type="entry name" value="CHASE_dom"/>
</dbReference>
<evidence type="ECO:0000259" key="12">
    <source>
        <dbReference type="PROSITE" id="PS50110"/>
    </source>
</evidence>
<evidence type="ECO:0000259" key="15">
    <source>
        <dbReference type="PROSITE" id="PS50839"/>
    </source>
</evidence>